<dbReference type="InterPro" id="IPR025113">
    <property type="entry name" value="TRL-like"/>
</dbReference>
<name>A0A0F3GTA0_9BACT</name>
<sequence>MPACLRDKNSDVITKEEVEIVPISMRCLAVVCVLLMTLVVSGCGMVGDGPFGWVMTYTTVPVAKGPLTSGNRNGQACIYSVFGAISMGDGSIEAAIRNGGITGVYTIDLYNQSFFGVYTRQCTVVVGQ</sequence>
<dbReference type="AlphaFoldDB" id="A0A0F3GTA0"/>
<dbReference type="Pfam" id="PF13146">
    <property type="entry name" value="TRL"/>
    <property type="match status" value="1"/>
</dbReference>
<keyword evidence="1" id="KW-0812">Transmembrane</keyword>
<evidence type="ECO:0000313" key="2">
    <source>
        <dbReference type="EMBL" id="KJU85086.1"/>
    </source>
</evidence>
<keyword evidence="1" id="KW-0472">Membrane</keyword>
<gene>
    <name evidence="2" type="ORF">MBAV_002722</name>
</gene>
<feature type="transmembrane region" description="Helical" evidence="1">
    <location>
        <begin position="20"/>
        <end position="40"/>
    </location>
</feature>
<protein>
    <submittedName>
        <fullName evidence="2">TRL-like protein family</fullName>
    </submittedName>
</protein>
<evidence type="ECO:0000313" key="3">
    <source>
        <dbReference type="Proteomes" id="UP000033423"/>
    </source>
</evidence>
<proteinExistence type="predicted"/>
<accession>A0A0F3GTA0</accession>
<keyword evidence="1" id="KW-1133">Transmembrane helix</keyword>
<dbReference type="EMBL" id="LACI01001166">
    <property type="protein sequence ID" value="KJU85086.1"/>
    <property type="molecule type" value="Genomic_DNA"/>
</dbReference>
<organism evidence="2 3">
    <name type="scientific">Candidatus Magnetobacterium bavaricum</name>
    <dbReference type="NCBI Taxonomy" id="29290"/>
    <lineage>
        <taxon>Bacteria</taxon>
        <taxon>Pseudomonadati</taxon>
        <taxon>Nitrospirota</taxon>
        <taxon>Thermodesulfovibrionia</taxon>
        <taxon>Thermodesulfovibrionales</taxon>
        <taxon>Candidatus Magnetobacteriaceae</taxon>
        <taxon>Candidatus Magnetobacterium</taxon>
    </lineage>
</organism>
<comment type="caution">
    <text evidence="2">The sequence shown here is derived from an EMBL/GenBank/DDBJ whole genome shotgun (WGS) entry which is preliminary data.</text>
</comment>
<reference evidence="2 3" key="1">
    <citation type="submission" date="2015-02" db="EMBL/GenBank/DDBJ databases">
        <title>Single-cell genomics of uncultivated deep-branching MTB reveals a conserved set of magnetosome genes.</title>
        <authorList>
            <person name="Kolinko S."/>
            <person name="Richter M."/>
            <person name="Glockner F.O."/>
            <person name="Brachmann A."/>
            <person name="Schuler D."/>
        </authorList>
    </citation>
    <scope>NUCLEOTIDE SEQUENCE [LARGE SCALE GENOMIC DNA]</scope>
    <source>
        <strain evidence="2">TM-1</strain>
    </source>
</reference>
<dbReference type="Proteomes" id="UP000033423">
    <property type="component" value="Unassembled WGS sequence"/>
</dbReference>
<keyword evidence="3" id="KW-1185">Reference proteome</keyword>
<evidence type="ECO:0000256" key="1">
    <source>
        <dbReference type="SAM" id="Phobius"/>
    </source>
</evidence>